<gene>
    <name evidence="2" type="ORF">BDV95DRAFT_609648</name>
</gene>
<feature type="region of interest" description="Disordered" evidence="1">
    <location>
        <begin position="1"/>
        <end position="27"/>
    </location>
</feature>
<feature type="compositionally biased region" description="Basic residues" evidence="1">
    <location>
        <begin position="1"/>
        <end position="14"/>
    </location>
</feature>
<dbReference type="EMBL" id="JAADJZ010000018">
    <property type="protein sequence ID" value="KAF2868740.1"/>
    <property type="molecule type" value="Genomic_DNA"/>
</dbReference>
<dbReference type="Proteomes" id="UP000481861">
    <property type="component" value="Unassembled WGS sequence"/>
</dbReference>
<name>A0A7C8M358_9PLEO</name>
<reference evidence="2 3" key="1">
    <citation type="submission" date="2020-01" db="EMBL/GenBank/DDBJ databases">
        <authorList>
            <consortium name="DOE Joint Genome Institute"/>
            <person name="Haridas S."/>
            <person name="Albert R."/>
            <person name="Binder M."/>
            <person name="Bloem J."/>
            <person name="Labutti K."/>
            <person name="Salamov A."/>
            <person name="Andreopoulos B."/>
            <person name="Baker S.E."/>
            <person name="Barry K."/>
            <person name="Bills G."/>
            <person name="Bluhm B.H."/>
            <person name="Cannon C."/>
            <person name="Castanera R."/>
            <person name="Culley D.E."/>
            <person name="Daum C."/>
            <person name="Ezra D."/>
            <person name="Gonzalez J.B."/>
            <person name="Henrissat B."/>
            <person name="Kuo A."/>
            <person name="Liang C."/>
            <person name="Lipzen A."/>
            <person name="Lutzoni F."/>
            <person name="Magnuson J."/>
            <person name="Mondo S."/>
            <person name="Nolan M."/>
            <person name="Ohm R."/>
            <person name="Pangilinan J."/>
            <person name="Park H.-J.H."/>
            <person name="Ramirez L."/>
            <person name="Alfaro M."/>
            <person name="Sun H."/>
            <person name="Tritt A."/>
            <person name="Yoshinaga Y."/>
            <person name="Zwiers L.-H.L."/>
            <person name="Turgeon B.G."/>
            <person name="Goodwin S.B."/>
            <person name="Spatafora J.W."/>
            <person name="Crous P.W."/>
            <person name="Grigoriev I.V."/>
        </authorList>
    </citation>
    <scope>NUCLEOTIDE SEQUENCE [LARGE SCALE GENOMIC DNA]</scope>
    <source>
        <strain evidence="2 3">CBS 611.86</strain>
    </source>
</reference>
<evidence type="ECO:0000256" key="1">
    <source>
        <dbReference type="SAM" id="MobiDB-lite"/>
    </source>
</evidence>
<feature type="region of interest" description="Disordered" evidence="1">
    <location>
        <begin position="215"/>
        <end position="305"/>
    </location>
</feature>
<keyword evidence="3" id="KW-1185">Reference proteome</keyword>
<feature type="compositionally biased region" description="Basic and acidic residues" evidence="1">
    <location>
        <begin position="162"/>
        <end position="172"/>
    </location>
</feature>
<feature type="compositionally biased region" description="Basic and acidic residues" evidence="1">
    <location>
        <begin position="287"/>
        <end position="296"/>
    </location>
</feature>
<evidence type="ECO:0000313" key="2">
    <source>
        <dbReference type="EMBL" id="KAF2868740.1"/>
    </source>
</evidence>
<dbReference type="AlphaFoldDB" id="A0A7C8M358"/>
<feature type="region of interest" description="Disordered" evidence="1">
    <location>
        <begin position="122"/>
        <end position="178"/>
    </location>
</feature>
<sequence>MKKIAASKRKREEKRRRQDAERVKKPRVKSTKKFIRRVAQQGLATLTFRPWYKSIKDARRVFIGQLDSNEFPWANIGKQNALNQHKKKVGVVIAIIALEQNLYRIGHLGSATNNSSLAIASDASSIGDDSDSDRDGDDHEPLSTPTHTQDKRQDGNSMVADDVTREDQRPGDAPHTVNYIAPIELSHTDYTMITENSEQDNTVQMDAVATTPAEADDEALDLAPQNDTRSAIDQTQSSMDEASSIAEPQDEQRAQPITREPKSGRRGARGGKWVQLKEPSEPEGDEDSHSDPVQDRRYRHKKPSR</sequence>
<protein>
    <submittedName>
        <fullName evidence="2">Uncharacterized protein</fullName>
    </submittedName>
</protein>
<comment type="caution">
    <text evidence="2">The sequence shown here is derived from an EMBL/GenBank/DDBJ whole genome shotgun (WGS) entry which is preliminary data.</text>
</comment>
<feature type="compositionally biased region" description="Polar residues" evidence="1">
    <location>
        <begin position="225"/>
        <end position="241"/>
    </location>
</feature>
<proteinExistence type="predicted"/>
<accession>A0A7C8M358</accession>
<organism evidence="2 3">
    <name type="scientific">Massariosphaeria phaeospora</name>
    <dbReference type="NCBI Taxonomy" id="100035"/>
    <lineage>
        <taxon>Eukaryota</taxon>
        <taxon>Fungi</taxon>
        <taxon>Dikarya</taxon>
        <taxon>Ascomycota</taxon>
        <taxon>Pezizomycotina</taxon>
        <taxon>Dothideomycetes</taxon>
        <taxon>Pleosporomycetidae</taxon>
        <taxon>Pleosporales</taxon>
        <taxon>Pleosporales incertae sedis</taxon>
        <taxon>Massariosphaeria</taxon>
    </lineage>
</organism>
<evidence type="ECO:0000313" key="3">
    <source>
        <dbReference type="Proteomes" id="UP000481861"/>
    </source>
</evidence>